<evidence type="ECO:0008006" key="4">
    <source>
        <dbReference type="Google" id="ProtNLM"/>
    </source>
</evidence>
<gene>
    <name evidence="2" type="ORF">RAS12_11845</name>
</gene>
<proteinExistence type="predicted"/>
<evidence type="ECO:0000256" key="1">
    <source>
        <dbReference type="SAM" id="MobiDB-lite"/>
    </source>
</evidence>
<feature type="region of interest" description="Disordered" evidence="1">
    <location>
        <begin position="181"/>
        <end position="210"/>
    </location>
</feature>
<keyword evidence="3" id="KW-1185">Reference proteome</keyword>
<evidence type="ECO:0000313" key="2">
    <source>
        <dbReference type="EMBL" id="WMD23029.1"/>
    </source>
</evidence>
<reference evidence="2 3" key="1">
    <citation type="submission" date="2023-08" db="EMBL/GenBank/DDBJ databases">
        <title>Achromobacter seleniivolatilans sp. nov., isolated from seleniferous soil.</title>
        <authorList>
            <person name="Zhang S."/>
            <person name="Li K."/>
            <person name="Peng J."/>
            <person name="Zhao Q."/>
            <person name="Wang H."/>
            <person name="Guo Y."/>
        </authorList>
    </citation>
    <scope>NUCLEOTIDE SEQUENCE [LARGE SCALE GENOMIC DNA]</scope>
    <source>
        <strain evidence="2 3">R39</strain>
    </source>
</reference>
<sequence length="270" mass="26144">MQGKPQISTTPPQPGVAVLPAINEALQTIATDFSGDIDPAASAWPFSRWADTSTMLLKRRNAANTAWFVVGPLLPTRQSSLLRTVVLTTSGTWTRGAGTESVEVEIWGGGGSGIGGTNGGDSSFVAGATSLVAGGGNFGASTGSIGATTGQGGNATGGDVNIKGGHGSDFISAATGTEYSGAGGSAPRGGAGSANKDLSAQIPGGGGARTIVPATVPNRSIGGGSGGYAYKFVASAPASAAVVIGAGGVGVPVSASGAQGQCVVKEYGRM</sequence>
<dbReference type="Proteomes" id="UP001234798">
    <property type="component" value="Chromosome"/>
</dbReference>
<feature type="compositionally biased region" description="Gly residues" evidence="1">
    <location>
        <begin position="181"/>
        <end position="192"/>
    </location>
</feature>
<name>A0ABY9M8W6_9BURK</name>
<organism evidence="2 3">
    <name type="scientific">Achromobacter seleniivolatilans</name>
    <dbReference type="NCBI Taxonomy" id="3047478"/>
    <lineage>
        <taxon>Bacteria</taxon>
        <taxon>Pseudomonadati</taxon>
        <taxon>Pseudomonadota</taxon>
        <taxon>Betaproteobacteria</taxon>
        <taxon>Burkholderiales</taxon>
        <taxon>Alcaligenaceae</taxon>
        <taxon>Achromobacter</taxon>
    </lineage>
</organism>
<dbReference type="RefSeq" id="WP_306948619.1">
    <property type="nucleotide sequence ID" value="NZ_CP132976.1"/>
</dbReference>
<dbReference type="EMBL" id="CP132976">
    <property type="protein sequence ID" value="WMD23029.1"/>
    <property type="molecule type" value="Genomic_DNA"/>
</dbReference>
<accession>A0ABY9M8W6</accession>
<evidence type="ECO:0000313" key="3">
    <source>
        <dbReference type="Proteomes" id="UP001234798"/>
    </source>
</evidence>
<protein>
    <recommendedName>
        <fullName evidence="4">Minor tail protein</fullName>
    </recommendedName>
</protein>